<comment type="caution">
    <text evidence="3">The sequence shown here is derived from an EMBL/GenBank/DDBJ whole genome shotgun (WGS) entry which is preliminary data.</text>
</comment>
<sequence>PLPLMDRRPPPCCECCCRPEQKSDLKRDPNWTPPPFLPPTTLGLPAAEYLVVSRDALVSLLDKCKKCVEGANHLSFHMEGLAVQCSTRCNKCGFTDTWSGSPVLKTANEGNKERLAKINVDVVTGAIITAVGGTKLRQIFLMSGISPISPSTFHRLKKHYVRPAVDELFWRTQGALIDSIRERIAKGEKVHLCGDGSFDSRGYSAAYCRYFLLNAETGEVLHYIIMHKTDTGSSSTMEVAALEQGLRELVLMIGGVDGIASLVTDRHLAVTKMMHDKFPGIKHLYDPWHFFRNITLALVKICKAKYMAPARIWVKPIINRCYDAVLSAQGNGELASEKFRAILCCIAGQHKFDQDPSFKILKECPHDPPKNPRIYLPKGGGPYKRLEDQVFTKKNCEDIKSVSANLDTSPCESINALAWRYAPKDLYFIRSGHELRTRLTVLHWNHLKATAMDGSRPVVGKKSYTNPTHRKKVWRKVRKSASHTWRNDIKQGTYKVREKMIETPDATERRRKAALKRQRELWEVLTRPSRPSAADQNINSSSDEEDEEDGLLLPALTPMEQLESLLDAALEKEPDE</sequence>
<evidence type="ECO:0000259" key="2">
    <source>
        <dbReference type="Pfam" id="PF20700"/>
    </source>
</evidence>
<evidence type="ECO:0000313" key="3">
    <source>
        <dbReference type="EMBL" id="GMR41282.1"/>
    </source>
</evidence>
<organism evidence="3 4">
    <name type="scientific">Pristionchus mayeri</name>
    <dbReference type="NCBI Taxonomy" id="1317129"/>
    <lineage>
        <taxon>Eukaryota</taxon>
        <taxon>Metazoa</taxon>
        <taxon>Ecdysozoa</taxon>
        <taxon>Nematoda</taxon>
        <taxon>Chromadorea</taxon>
        <taxon>Rhabditida</taxon>
        <taxon>Rhabditina</taxon>
        <taxon>Diplogasteromorpha</taxon>
        <taxon>Diplogasteroidea</taxon>
        <taxon>Neodiplogasteridae</taxon>
        <taxon>Pristionchus</taxon>
    </lineage>
</organism>
<dbReference type="Proteomes" id="UP001328107">
    <property type="component" value="Unassembled WGS sequence"/>
</dbReference>
<reference evidence="4" key="1">
    <citation type="submission" date="2022-10" db="EMBL/GenBank/DDBJ databases">
        <title>Genome assembly of Pristionchus species.</title>
        <authorList>
            <person name="Yoshida K."/>
            <person name="Sommer R.J."/>
        </authorList>
    </citation>
    <scope>NUCLEOTIDE SEQUENCE [LARGE SCALE GENOMIC DNA]</scope>
    <source>
        <strain evidence="4">RS5460</strain>
    </source>
</reference>
<gene>
    <name evidence="3" type="ORF">PMAYCL1PPCAC_11477</name>
</gene>
<name>A0AAN5CEZ6_9BILA</name>
<dbReference type="AlphaFoldDB" id="A0AAN5CEZ6"/>
<accession>A0AAN5CEZ6</accession>
<feature type="non-terminal residue" evidence="3">
    <location>
        <position position="1"/>
    </location>
</feature>
<feature type="region of interest" description="Disordered" evidence="1">
    <location>
        <begin position="527"/>
        <end position="557"/>
    </location>
</feature>
<keyword evidence="4" id="KW-1185">Reference proteome</keyword>
<feature type="non-terminal residue" evidence="3">
    <location>
        <position position="576"/>
    </location>
</feature>
<feature type="domain" description="Mutator-like transposase" evidence="2">
    <location>
        <begin position="69"/>
        <end position="228"/>
    </location>
</feature>
<protein>
    <recommendedName>
        <fullName evidence="2">Mutator-like transposase domain-containing protein</fullName>
    </recommendedName>
</protein>
<dbReference type="EMBL" id="BTRK01000003">
    <property type="protein sequence ID" value="GMR41282.1"/>
    <property type="molecule type" value="Genomic_DNA"/>
</dbReference>
<dbReference type="PANTHER" id="PTHR31751:SF42">
    <property type="entry name" value="PROTEIN CBG10204"/>
    <property type="match status" value="1"/>
</dbReference>
<dbReference type="Pfam" id="PF20700">
    <property type="entry name" value="Mutator"/>
    <property type="match status" value="1"/>
</dbReference>
<dbReference type="InterPro" id="IPR049012">
    <property type="entry name" value="Mutator_transp_dom"/>
</dbReference>
<evidence type="ECO:0000256" key="1">
    <source>
        <dbReference type="SAM" id="MobiDB-lite"/>
    </source>
</evidence>
<dbReference type="PANTHER" id="PTHR31751">
    <property type="entry name" value="SI:CH211-108C17.2-RELATED-RELATED"/>
    <property type="match status" value="1"/>
</dbReference>
<evidence type="ECO:0000313" key="4">
    <source>
        <dbReference type="Proteomes" id="UP001328107"/>
    </source>
</evidence>
<proteinExistence type="predicted"/>